<gene>
    <name evidence="1" type="ORF">SARC_09481</name>
</gene>
<protein>
    <submittedName>
        <fullName evidence="1">Uncharacterized protein</fullName>
    </submittedName>
</protein>
<accession>A0A0L0FQ31</accession>
<sequence>MNLTPLMVIAPEIMEVTMFGTPSLVHDHALSMYIQNIKCRLLHEEKKLGKSFTLPALRMRSAPTFLEDVNGASQTGGDGQ</sequence>
<dbReference type="RefSeq" id="XP_014151975.1">
    <property type="nucleotide sequence ID" value="XM_014296500.1"/>
</dbReference>
<dbReference type="AlphaFoldDB" id="A0A0L0FQ31"/>
<proteinExistence type="predicted"/>
<reference evidence="1 2" key="1">
    <citation type="submission" date="2011-02" db="EMBL/GenBank/DDBJ databases">
        <title>The Genome Sequence of Sphaeroforma arctica JP610.</title>
        <authorList>
            <consortium name="The Broad Institute Genome Sequencing Platform"/>
            <person name="Russ C."/>
            <person name="Cuomo C."/>
            <person name="Young S.K."/>
            <person name="Zeng Q."/>
            <person name="Gargeya S."/>
            <person name="Alvarado L."/>
            <person name="Berlin A."/>
            <person name="Chapman S.B."/>
            <person name="Chen Z."/>
            <person name="Freedman E."/>
            <person name="Gellesch M."/>
            <person name="Goldberg J."/>
            <person name="Griggs A."/>
            <person name="Gujja S."/>
            <person name="Heilman E."/>
            <person name="Heiman D."/>
            <person name="Howarth C."/>
            <person name="Mehta T."/>
            <person name="Neiman D."/>
            <person name="Pearson M."/>
            <person name="Roberts A."/>
            <person name="Saif S."/>
            <person name="Shea T."/>
            <person name="Shenoy N."/>
            <person name="Sisk P."/>
            <person name="Stolte C."/>
            <person name="Sykes S."/>
            <person name="White J."/>
            <person name="Yandava C."/>
            <person name="Burger G."/>
            <person name="Gray M.W."/>
            <person name="Holland P.W.H."/>
            <person name="King N."/>
            <person name="Lang F.B.F."/>
            <person name="Roger A.J."/>
            <person name="Ruiz-Trillo I."/>
            <person name="Haas B."/>
            <person name="Nusbaum C."/>
            <person name="Birren B."/>
        </authorList>
    </citation>
    <scope>NUCLEOTIDE SEQUENCE [LARGE SCALE GENOMIC DNA]</scope>
    <source>
        <strain evidence="1 2">JP610</strain>
    </source>
</reference>
<keyword evidence="2" id="KW-1185">Reference proteome</keyword>
<dbReference type="GeneID" id="25909985"/>
<dbReference type="EMBL" id="KQ242564">
    <property type="protein sequence ID" value="KNC78073.1"/>
    <property type="molecule type" value="Genomic_DNA"/>
</dbReference>
<name>A0A0L0FQ31_9EUKA</name>
<dbReference type="Proteomes" id="UP000054560">
    <property type="component" value="Unassembled WGS sequence"/>
</dbReference>
<evidence type="ECO:0000313" key="2">
    <source>
        <dbReference type="Proteomes" id="UP000054560"/>
    </source>
</evidence>
<evidence type="ECO:0000313" key="1">
    <source>
        <dbReference type="EMBL" id="KNC78073.1"/>
    </source>
</evidence>
<organism evidence="1 2">
    <name type="scientific">Sphaeroforma arctica JP610</name>
    <dbReference type="NCBI Taxonomy" id="667725"/>
    <lineage>
        <taxon>Eukaryota</taxon>
        <taxon>Ichthyosporea</taxon>
        <taxon>Ichthyophonida</taxon>
        <taxon>Sphaeroforma</taxon>
    </lineage>
</organism>